<dbReference type="GO" id="GO:0043093">
    <property type="term" value="P:FtsZ-dependent cytokinesis"/>
    <property type="evidence" value="ECO:0007669"/>
    <property type="project" value="UniProtKB-UniRule"/>
</dbReference>
<dbReference type="SMART" id="SM00842">
    <property type="entry name" value="FtsA"/>
    <property type="match status" value="1"/>
</dbReference>
<evidence type="ECO:0000256" key="2">
    <source>
        <dbReference type="ARBA" id="ARBA00022618"/>
    </source>
</evidence>
<evidence type="ECO:0000259" key="7">
    <source>
        <dbReference type="SMART" id="SM00842"/>
    </source>
</evidence>
<keyword evidence="1 5" id="KW-1003">Cell membrane</keyword>
<dbReference type="PANTHER" id="PTHR32432">
    <property type="entry name" value="CELL DIVISION PROTEIN FTSA-RELATED"/>
    <property type="match status" value="1"/>
</dbReference>
<gene>
    <name evidence="5" type="primary">ftsA</name>
    <name evidence="8" type="ORF">HGMM_F07E12C10</name>
</gene>
<dbReference type="PIRSF" id="PIRSF003101">
    <property type="entry name" value="FtsA"/>
    <property type="match status" value="1"/>
</dbReference>
<evidence type="ECO:0000256" key="3">
    <source>
        <dbReference type="ARBA" id="ARBA00023136"/>
    </source>
</evidence>
<organism evidence="8">
    <name type="scientific">uncultured Bacteroidota bacterium</name>
    <dbReference type="NCBI Taxonomy" id="152509"/>
    <lineage>
        <taxon>Bacteria</taxon>
        <taxon>Pseudomonadati</taxon>
        <taxon>Bacteroidota</taxon>
        <taxon>environmental samples</taxon>
    </lineage>
</organism>
<dbReference type="NCBIfam" id="TIGR01174">
    <property type="entry name" value="ftsA"/>
    <property type="match status" value="1"/>
</dbReference>
<dbReference type="Gene3D" id="3.30.420.40">
    <property type="match status" value="1"/>
</dbReference>
<comment type="subcellular location">
    <subcellularLocation>
        <location evidence="5">Cell membrane</location>
        <topology evidence="5">Peripheral membrane protein</topology>
        <orientation evidence="5">Cytoplasmic side</orientation>
    </subcellularLocation>
    <text evidence="5">Localizes to the Z ring in an FtsZ-dependent manner. Targeted to the membrane through a conserved C-terminal amphipathic helix.</text>
</comment>
<evidence type="ECO:0000313" key="8">
    <source>
        <dbReference type="EMBL" id="BAL53563.1"/>
    </source>
</evidence>
<reference evidence="8" key="1">
    <citation type="journal article" date="2005" name="Environ. Microbiol.">
        <title>Genetic and functional properties of uncultivated thermophilic crenarchaeotes from a subsurface gold mine as revealed by analysis of genome fragments.</title>
        <authorList>
            <person name="Nunoura T."/>
            <person name="Hirayama H."/>
            <person name="Takami H."/>
            <person name="Oida H."/>
            <person name="Nishi S."/>
            <person name="Shimamura S."/>
            <person name="Suzuki Y."/>
            <person name="Inagaki F."/>
            <person name="Takai K."/>
            <person name="Nealson K.H."/>
            <person name="Horikoshi K."/>
        </authorList>
    </citation>
    <scope>NUCLEOTIDE SEQUENCE</scope>
</reference>
<dbReference type="InterPro" id="IPR050696">
    <property type="entry name" value="FtsA/MreB"/>
</dbReference>
<dbReference type="AlphaFoldDB" id="H5SBM7"/>
<evidence type="ECO:0000256" key="4">
    <source>
        <dbReference type="ARBA" id="ARBA00023306"/>
    </source>
</evidence>
<comment type="subunit">
    <text evidence="5">Self-interacts. Interacts with FtsZ.</text>
</comment>
<dbReference type="Pfam" id="PF02491">
    <property type="entry name" value="SHS2_FTSA"/>
    <property type="match status" value="1"/>
</dbReference>
<keyword evidence="3 5" id="KW-0472">Membrane</keyword>
<protein>
    <recommendedName>
        <fullName evidence="5 6">Cell division protein FtsA</fullName>
    </recommendedName>
</protein>
<sequence length="436" mass="46770">MNTTYAATKRSQRGLRARPDAIVGLDIGTTKVCVIVAAPDERTGTLTVLGVGTAENAGLARGIVVNIEKTVQAIEQAIEQAETTSGIQIERIIVGIAGDHIQSFQSRSAVAVSGAGREISRSDIERLLEDARTVALPSDRVILHLFPQDYILDGQDGILDPIGMSGVRLESNIHVVTGLRSAVENLYRCVERAGLIVEDIVLQPVASSIAVLDSAEREVGVALIDIGGGTTDIAIFDEGIIRHTAMFGIAGNKVTDDIKKGLGIVHAQAEQVKIAYGHALQESILHDEVFMIPGINGRKPIEVTKSLLCQIIQPRMEEIFEFAFAEIRRSGYARNLSAGIVLTGGCAQLRGAAELAERIFGMPVKVGVPTLGMGGFAPEVQSPMYATAVGLVLYAHEARTGKSSLGVGFRANQQRHHVRVGYRGIIERIKTFFDHL</sequence>
<dbReference type="Gene3D" id="3.30.1490.110">
    <property type="match status" value="1"/>
</dbReference>
<evidence type="ECO:0000256" key="5">
    <source>
        <dbReference type="HAMAP-Rule" id="MF_02033"/>
    </source>
</evidence>
<evidence type="ECO:0000256" key="1">
    <source>
        <dbReference type="ARBA" id="ARBA00022475"/>
    </source>
</evidence>
<reference evidence="8" key="2">
    <citation type="journal article" date="2012" name="PLoS ONE">
        <title>A Deeply Branching Thermophilic Bacterium with an Ancient Acetyl-CoA Pathway Dominates a Subsurface Ecosystem.</title>
        <authorList>
            <person name="Takami H."/>
            <person name="Noguchi H."/>
            <person name="Takaki Y."/>
            <person name="Uchiyama I."/>
            <person name="Toyoda A."/>
            <person name="Nishi S."/>
            <person name="Chee G.-J."/>
            <person name="Arai W."/>
            <person name="Nunoura T."/>
            <person name="Itoh T."/>
            <person name="Hattori M."/>
            <person name="Takai K."/>
        </authorList>
    </citation>
    <scope>NUCLEOTIDE SEQUENCE</scope>
</reference>
<dbReference type="HAMAP" id="MF_02033">
    <property type="entry name" value="FtsA"/>
    <property type="match status" value="1"/>
</dbReference>
<dbReference type="PANTHER" id="PTHR32432:SF4">
    <property type="entry name" value="CELL DIVISION PROTEIN FTSA"/>
    <property type="match status" value="1"/>
</dbReference>
<comment type="function">
    <text evidence="5 6">Cell division protein that is involved in the assembly of the Z ring. May serve as a membrane anchor for the Z ring.</text>
</comment>
<dbReference type="InterPro" id="IPR020823">
    <property type="entry name" value="Cell_div_FtsA"/>
</dbReference>
<feature type="domain" description="SHS2" evidence="7">
    <location>
        <begin position="22"/>
        <end position="211"/>
    </location>
</feature>
<name>H5SBM7_9BACT</name>
<dbReference type="CDD" id="cd24048">
    <property type="entry name" value="ASKHA_NBD_FtsA"/>
    <property type="match status" value="1"/>
</dbReference>
<dbReference type="SUPFAM" id="SSF53067">
    <property type="entry name" value="Actin-like ATPase domain"/>
    <property type="match status" value="2"/>
</dbReference>
<accession>H5SBM7</accession>
<dbReference type="EMBL" id="AP011661">
    <property type="protein sequence ID" value="BAL53563.1"/>
    <property type="molecule type" value="Genomic_DNA"/>
</dbReference>
<comment type="similarity">
    <text evidence="5 6">Belongs to the FtsA/MreB family.</text>
</comment>
<keyword evidence="4 5" id="KW-0131">Cell cycle</keyword>
<proteinExistence type="inferred from homology"/>
<keyword evidence="2 5" id="KW-0132">Cell division</keyword>
<dbReference type="Pfam" id="PF14450">
    <property type="entry name" value="FtsA"/>
    <property type="match status" value="1"/>
</dbReference>
<dbReference type="GO" id="GO:0009898">
    <property type="term" value="C:cytoplasmic side of plasma membrane"/>
    <property type="evidence" value="ECO:0007669"/>
    <property type="project" value="UniProtKB-UniRule"/>
</dbReference>
<dbReference type="InterPro" id="IPR043129">
    <property type="entry name" value="ATPase_NBD"/>
</dbReference>
<dbReference type="GO" id="GO:0032153">
    <property type="term" value="C:cell division site"/>
    <property type="evidence" value="ECO:0007669"/>
    <property type="project" value="UniProtKB-UniRule"/>
</dbReference>
<evidence type="ECO:0000256" key="6">
    <source>
        <dbReference type="PIRNR" id="PIRNR003101"/>
    </source>
</evidence>
<dbReference type="InterPro" id="IPR003494">
    <property type="entry name" value="SHS2_FtsA"/>
</dbReference>